<evidence type="ECO:0000313" key="1">
    <source>
        <dbReference type="EMBL" id="TQL51055.1"/>
    </source>
</evidence>
<comment type="caution">
    <text evidence="1">The sequence shown here is derived from an EMBL/GenBank/DDBJ whole genome shotgun (WGS) entry which is preliminary data.</text>
</comment>
<accession>A0A542YSI1</accession>
<dbReference type="EMBL" id="VFOP01000001">
    <property type="protein sequence ID" value="TQL51055.1"/>
    <property type="molecule type" value="Genomic_DNA"/>
</dbReference>
<name>A0A542YSI1_9MICO</name>
<dbReference type="RefSeq" id="WP_141785102.1">
    <property type="nucleotide sequence ID" value="NZ_BAAAIK010000007.1"/>
</dbReference>
<keyword evidence="2" id="KW-1185">Reference proteome</keyword>
<proteinExistence type="predicted"/>
<gene>
    <name evidence="1" type="ORF">FB467_2188</name>
</gene>
<dbReference type="NCBIfam" id="TIGR03083">
    <property type="entry name" value="maleylpyruvate isomerase family mycothiol-dependent enzyme"/>
    <property type="match status" value="1"/>
</dbReference>
<dbReference type="Proteomes" id="UP000319516">
    <property type="component" value="Unassembled WGS sequence"/>
</dbReference>
<dbReference type="NCBIfam" id="TIGR03085">
    <property type="entry name" value="TIGR03085 family metal-binding protein"/>
    <property type="match status" value="1"/>
</dbReference>
<protein>
    <submittedName>
        <fullName evidence="1">Uncharacterized protein (TIGR03085 family)</fullName>
    </submittedName>
</protein>
<dbReference type="AlphaFoldDB" id="A0A542YSI1"/>
<evidence type="ECO:0000313" key="2">
    <source>
        <dbReference type="Proteomes" id="UP000319516"/>
    </source>
</evidence>
<dbReference type="InterPro" id="IPR017517">
    <property type="entry name" value="Maleyloyr_isom"/>
</dbReference>
<dbReference type="SUPFAM" id="SSF109854">
    <property type="entry name" value="DinB/YfiT-like putative metalloenzymes"/>
    <property type="match status" value="1"/>
</dbReference>
<reference evidence="1 2" key="1">
    <citation type="submission" date="2019-06" db="EMBL/GenBank/DDBJ databases">
        <title>Sequencing the genomes of 1000 actinobacteria strains.</title>
        <authorList>
            <person name="Klenk H.-P."/>
        </authorList>
    </citation>
    <scope>NUCLEOTIDE SEQUENCE [LARGE SCALE GENOMIC DNA]</scope>
    <source>
        <strain evidence="1 2">DSM 12335</strain>
    </source>
</reference>
<dbReference type="OrthoDB" id="3268903at2"/>
<dbReference type="InterPro" id="IPR034660">
    <property type="entry name" value="DinB/YfiT-like"/>
</dbReference>
<organism evidence="1 2">
    <name type="scientific">Ornithinicoccus hortensis</name>
    <dbReference type="NCBI Taxonomy" id="82346"/>
    <lineage>
        <taxon>Bacteria</taxon>
        <taxon>Bacillati</taxon>
        <taxon>Actinomycetota</taxon>
        <taxon>Actinomycetes</taxon>
        <taxon>Micrococcales</taxon>
        <taxon>Intrasporangiaceae</taxon>
        <taxon>Ornithinicoccus</taxon>
    </lineage>
</organism>
<dbReference type="InterPro" id="IPR017519">
    <property type="entry name" value="CHP03085"/>
</dbReference>
<sequence>MPLARTHRLALCETALETGPDAPTLCPPWPVSGLVAHLVVRESRPDAAVLGLLPPTADRADRVRSGLATDVPFEQLVDRLASGPPVWAPSRLDPVADLADLLEFVIHHEDIRRAQPGWRAAPVDEATARAVWSQLRRAARLFVRRSPVGVVLVAPGHGRGAVKGPPARDTGLGSVVLTGAPVELALYLSGRTAVADVQVDGDDASVRSHRAQVGAGG</sequence>